<feature type="compositionally biased region" description="Pro residues" evidence="1">
    <location>
        <begin position="28"/>
        <end position="37"/>
    </location>
</feature>
<feature type="compositionally biased region" description="Low complexity" evidence="1">
    <location>
        <begin position="83"/>
        <end position="94"/>
    </location>
</feature>
<evidence type="ECO:0008006" key="5">
    <source>
        <dbReference type="Google" id="ProtNLM"/>
    </source>
</evidence>
<sequence>MRFVSSLFLLSFLAMTGCGSMLSGPSPDMAPLPPPGAGPGHGSHFHASARHRQGSGVSYADDAPVMPMPPGAESPASPSRDTGSGPSSGSMSFGGQNGSVDIAPHPATPDTEVSYGKNNTPN</sequence>
<name>A0A149TJR4_9PROT</name>
<proteinExistence type="predicted"/>
<evidence type="ECO:0000256" key="1">
    <source>
        <dbReference type="SAM" id="MobiDB-lite"/>
    </source>
</evidence>
<protein>
    <recommendedName>
        <fullName evidence="5">Lipoprotein</fullName>
    </recommendedName>
</protein>
<evidence type="ECO:0000313" key="4">
    <source>
        <dbReference type="Proteomes" id="UP000075636"/>
    </source>
</evidence>
<keyword evidence="2" id="KW-0732">Signal</keyword>
<feature type="chain" id="PRO_5007555635" description="Lipoprotein" evidence="2">
    <location>
        <begin position="17"/>
        <end position="122"/>
    </location>
</feature>
<evidence type="ECO:0000313" key="3">
    <source>
        <dbReference type="EMBL" id="KXV48588.1"/>
    </source>
</evidence>
<gene>
    <name evidence="3" type="ORF">AD945_06630</name>
</gene>
<dbReference type="OrthoDB" id="7278171at2"/>
<reference evidence="3 4" key="1">
    <citation type="submission" date="2015-06" db="EMBL/GenBank/DDBJ databases">
        <title>Improved classification and identification of acetic acid bacteria using matrix-assisted laser desorption/ionization time-of-flight mass spectrometry; Gluconobacter nephelii and Gluconobacter uchimurae are later heterotypic synonyms of Gluconobacter japonicus and Gluconobacter oxydans, respectively.</title>
        <authorList>
            <person name="Li L."/>
            <person name="Cleenwerck I."/>
            <person name="De Vuyst L."/>
            <person name="Vandamme P."/>
        </authorList>
    </citation>
    <scope>NUCLEOTIDE SEQUENCE [LARGE SCALE GENOMIC DNA]</scope>
    <source>
        <strain evidence="3 4">LMG 1768</strain>
    </source>
</reference>
<dbReference type="PROSITE" id="PS51257">
    <property type="entry name" value="PROKAR_LIPOPROTEIN"/>
    <property type="match status" value="1"/>
</dbReference>
<dbReference type="AlphaFoldDB" id="A0A149TJR4"/>
<comment type="caution">
    <text evidence="3">The sequence shown here is derived from an EMBL/GenBank/DDBJ whole genome shotgun (WGS) entry which is preliminary data.</text>
</comment>
<dbReference type="Proteomes" id="UP000075636">
    <property type="component" value="Unassembled WGS sequence"/>
</dbReference>
<feature type="signal peptide" evidence="2">
    <location>
        <begin position="1"/>
        <end position="16"/>
    </location>
</feature>
<evidence type="ECO:0000256" key="2">
    <source>
        <dbReference type="SAM" id="SignalP"/>
    </source>
</evidence>
<dbReference type="RefSeq" id="WP_062107460.1">
    <property type="nucleotide sequence ID" value="NZ_LHZR01000102.1"/>
</dbReference>
<feature type="region of interest" description="Disordered" evidence="1">
    <location>
        <begin position="20"/>
        <end position="122"/>
    </location>
</feature>
<feature type="compositionally biased region" description="Basic residues" evidence="1">
    <location>
        <begin position="43"/>
        <end position="53"/>
    </location>
</feature>
<dbReference type="PATRIC" id="fig|318683.6.peg.1095"/>
<organism evidence="3 4">
    <name type="scientific">Gluconobacter albidus</name>
    <dbReference type="NCBI Taxonomy" id="318683"/>
    <lineage>
        <taxon>Bacteria</taxon>
        <taxon>Pseudomonadati</taxon>
        <taxon>Pseudomonadota</taxon>
        <taxon>Alphaproteobacteria</taxon>
        <taxon>Acetobacterales</taxon>
        <taxon>Acetobacteraceae</taxon>
        <taxon>Gluconobacter</taxon>
    </lineage>
</organism>
<accession>A0A149TJR4</accession>
<dbReference type="EMBL" id="LHZR01000102">
    <property type="protein sequence ID" value="KXV48588.1"/>
    <property type="molecule type" value="Genomic_DNA"/>
</dbReference>